<proteinExistence type="predicted"/>
<dbReference type="InterPro" id="IPR003594">
    <property type="entry name" value="HATPase_dom"/>
</dbReference>
<sequence>MRAVAAYSKKILVIMLALVCLRAEALDGHFLLSQFHHDVWTGKEGAPAEIGSMAQTTDGWLWLGTSNGLYRFDGNSFETFTPASGESLLYSRISTLTSTPNGDLLIAYIDGGFTILRDGHLRHYTTKTYRPFAATFVIAPDYDGTYWLATATGLMHLVGEKWHKIEISPGVQNEVVDGIVIDQYRQLWVGNRKEIYRFNRTTQKFESTGIKGVTPDFLLSPDGQLWHRGERMMTKLDSGTQPSLRPRPAAATRSTVMERGLFDRDGNLWLLLCPQRICFVKREDIPKQPKLDTETLKRQRQSLPWELGRTAPNCILEDKEGNIWIGTQDGVERFRANRLSAIAFPEGARWMRIAKDERQRLLATGGTHAGLWEFRDEFVRISRDDDALAIIGSASGDLLIATNKGLIRQRGNQRLSFKYPDGVAGGRPNRLAFEGDAMWVGFQGNGSYRYGDGVWKGAMEFGLPERFAAAGSAPDGHIWFGYTQDRVIEFHNGILQKFDADAGVDIGRISFIDARREILISGNNGLQILSRGRFVHLGTPDQRAMLNVGGMAVDENGDRWLNGAKGIVHVTAGDWSAAVKVPGNPLRYELLDRMDGYPGIAQSALTEPSAGVGAGGKLWFIGTGGVAIYDPRHDYRNTYIPPVYIKGVMVNGIRQAGAKVVQLPAASKNFSVEYTALNYSMPERTKFRYRLDGVDADWQDAGTRRIAYYTNVGPGRHVFRVIAANEQGIWNEQGAVLTIEIAPMFWQTAWFVAMCIVVLGALGYALYRFRLNQVTLRLRERIDERERISRTLHDTFLQSLQGVMLHFHTVKNRLPEMNETRESIEAILMQAGEVMAEGRQQLFKLHTSAQEGDELDARLLVMGQTFENYFPVSFKMSVLGKKRTTFDAQTVEEIFYIGREASFNALQHGDPNNLQITLNYQRKYFEMTVSDDGKGIDPEVLRNGSREGHWGLPGMRDRAALLGGVLAVDSTLGVGTTITLRFAR</sequence>
<dbReference type="PANTHER" id="PTHR24421:SF62">
    <property type="entry name" value="SENSORY TRANSDUCTION HISTIDINE KINASE"/>
    <property type="match status" value="1"/>
</dbReference>
<reference evidence="8 9" key="1">
    <citation type="submission" date="2020-01" db="EMBL/GenBank/DDBJ databases">
        <title>Novel species isolated from a subtropical stream in China.</title>
        <authorList>
            <person name="Lu H."/>
        </authorList>
    </citation>
    <scope>NUCLEOTIDE SEQUENCE [LARGE SCALE GENOMIC DNA]</scope>
    <source>
        <strain evidence="8 9">FT82W</strain>
    </source>
</reference>
<dbReference type="Gene3D" id="3.30.565.10">
    <property type="entry name" value="Histidine kinase-like ATPase, C-terminal domain"/>
    <property type="match status" value="1"/>
</dbReference>
<name>A0A845G0D7_9BURK</name>
<dbReference type="Pfam" id="PF07494">
    <property type="entry name" value="Reg_prop"/>
    <property type="match status" value="1"/>
</dbReference>
<evidence type="ECO:0000259" key="7">
    <source>
        <dbReference type="Pfam" id="PF07730"/>
    </source>
</evidence>
<dbReference type="Gene3D" id="2.130.10.10">
    <property type="entry name" value="YVTN repeat-like/Quinoprotein amine dehydrogenase"/>
    <property type="match status" value="3"/>
</dbReference>
<dbReference type="SUPFAM" id="SSF55874">
    <property type="entry name" value="ATPase domain of HSP90 chaperone/DNA topoisomerase II/histidine kinase"/>
    <property type="match status" value="1"/>
</dbReference>
<feature type="domain" description="Signal transduction histidine kinase subgroup 3 dimerisation and phosphoacceptor" evidence="7">
    <location>
        <begin position="784"/>
        <end position="848"/>
    </location>
</feature>
<evidence type="ECO:0008006" key="10">
    <source>
        <dbReference type="Google" id="ProtNLM"/>
    </source>
</evidence>
<comment type="caution">
    <text evidence="8">The sequence shown here is derived from an EMBL/GenBank/DDBJ whole genome shotgun (WGS) entry which is preliminary data.</text>
</comment>
<dbReference type="Pfam" id="PF02518">
    <property type="entry name" value="HATPase_c"/>
    <property type="match status" value="1"/>
</dbReference>
<dbReference type="Pfam" id="PF07495">
    <property type="entry name" value="Y_Y_Y"/>
    <property type="match status" value="1"/>
</dbReference>
<dbReference type="InterPro" id="IPR011712">
    <property type="entry name" value="Sig_transdc_His_kin_sub3_dim/P"/>
</dbReference>
<dbReference type="EMBL" id="WWCW01000031">
    <property type="protein sequence ID" value="MYM87784.1"/>
    <property type="molecule type" value="Genomic_DNA"/>
</dbReference>
<evidence type="ECO:0000259" key="6">
    <source>
        <dbReference type="Pfam" id="PF07495"/>
    </source>
</evidence>
<dbReference type="InterPro" id="IPR036890">
    <property type="entry name" value="HATPase_C_sf"/>
</dbReference>
<dbReference type="SUPFAM" id="SSF63829">
    <property type="entry name" value="Calcium-dependent phosphotriesterase"/>
    <property type="match status" value="2"/>
</dbReference>
<gene>
    <name evidence="8" type="ORF">GTP91_11395</name>
</gene>
<keyword evidence="1" id="KW-0808">Transferase</keyword>
<dbReference type="Proteomes" id="UP000470302">
    <property type="component" value="Unassembled WGS sequence"/>
</dbReference>
<keyword evidence="3" id="KW-0902">Two-component regulatory system</keyword>
<keyword evidence="4" id="KW-0812">Transmembrane</keyword>
<dbReference type="CDD" id="cd16917">
    <property type="entry name" value="HATPase_UhpB-NarQ-NarX-like"/>
    <property type="match status" value="1"/>
</dbReference>
<accession>A0A845G0D7</accession>
<organism evidence="8 9">
    <name type="scientific">Duganella vulcania</name>
    <dbReference type="NCBI Taxonomy" id="2692166"/>
    <lineage>
        <taxon>Bacteria</taxon>
        <taxon>Pseudomonadati</taxon>
        <taxon>Pseudomonadota</taxon>
        <taxon>Betaproteobacteria</taxon>
        <taxon>Burkholderiales</taxon>
        <taxon>Oxalobacteraceae</taxon>
        <taxon>Telluria group</taxon>
        <taxon>Duganella</taxon>
    </lineage>
</organism>
<keyword evidence="4" id="KW-0472">Membrane</keyword>
<keyword evidence="4" id="KW-1133">Transmembrane helix</keyword>
<dbReference type="GO" id="GO:0046983">
    <property type="term" value="F:protein dimerization activity"/>
    <property type="evidence" value="ECO:0007669"/>
    <property type="project" value="InterPro"/>
</dbReference>
<evidence type="ECO:0000256" key="2">
    <source>
        <dbReference type="ARBA" id="ARBA00022777"/>
    </source>
</evidence>
<evidence type="ECO:0000256" key="4">
    <source>
        <dbReference type="SAM" id="Phobius"/>
    </source>
</evidence>
<evidence type="ECO:0000256" key="3">
    <source>
        <dbReference type="ARBA" id="ARBA00023012"/>
    </source>
</evidence>
<dbReference type="InterPro" id="IPR011110">
    <property type="entry name" value="Reg_prop"/>
</dbReference>
<evidence type="ECO:0000259" key="5">
    <source>
        <dbReference type="Pfam" id="PF02518"/>
    </source>
</evidence>
<dbReference type="Gene3D" id="2.60.40.10">
    <property type="entry name" value="Immunoglobulins"/>
    <property type="match status" value="1"/>
</dbReference>
<dbReference type="RefSeq" id="WP_161096890.1">
    <property type="nucleotide sequence ID" value="NZ_WWCW01000031.1"/>
</dbReference>
<evidence type="ECO:0000256" key="1">
    <source>
        <dbReference type="ARBA" id="ARBA00022679"/>
    </source>
</evidence>
<dbReference type="Gene3D" id="1.20.5.1930">
    <property type="match status" value="1"/>
</dbReference>
<dbReference type="GO" id="GO:0000155">
    <property type="term" value="F:phosphorelay sensor kinase activity"/>
    <property type="evidence" value="ECO:0007669"/>
    <property type="project" value="InterPro"/>
</dbReference>
<dbReference type="Pfam" id="PF07730">
    <property type="entry name" value="HisKA_3"/>
    <property type="match status" value="1"/>
</dbReference>
<evidence type="ECO:0000313" key="8">
    <source>
        <dbReference type="EMBL" id="MYM87784.1"/>
    </source>
</evidence>
<dbReference type="InterPro" id="IPR011123">
    <property type="entry name" value="Y_Y_Y"/>
</dbReference>
<feature type="domain" description="Two component regulator three Y" evidence="6">
    <location>
        <begin position="678"/>
        <end position="741"/>
    </location>
</feature>
<dbReference type="InterPro" id="IPR013783">
    <property type="entry name" value="Ig-like_fold"/>
</dbReference>
<keyword evidence="2" id="KW-0418">Kinase</keyword>
<feature type="domain" description="Histidine kinase/HSP90-like ATPase" evidence="5">
    <location>
        <begin position="897"/>
        <end position="982"/>
    </location>
</feature>
<feature type="transmembrane region" description="Helical" evidence="4">
    <location>
        <begin position="744"/>
        <end position="767"/>
    </location>
</feature>
<dbReference type="GO" id="GO:0016020">
    <property type="term" value="C:membrane"/>
    <property type="evidence" value="ECO:0007669"/>
    <property type="project" value="InterPro"/>
</dbReference>
<dbReference type="AlphaFoldDB" id="A0A845G0D7"/>
<evidence type="ECO:0000313" key="9">
    <source>
        <dbReference type="Proteomes" id="UP000470302"/>
    </source>
</evidence>
<dbReference type="PANTHER" id="PTHR24421">
    <property type="entry name" value="NITRATE/NITRITE SENSOR PROTEIN NARX-RELATED"/>
    <property type="match status" value="1"/>
</dbReference>
<protein>
    <recommendedName>
        <fullName evidence="10">Histidine kinase/HSP90-like ATPase domain-containing protein</fullName>
    </recommendedName>
</protein>
<dbReference type="InterPro" id="IPR050482">
    <property type="entry name" value="Sensor_HK_TwoCompSys"/>
</dbReference>
<dbReference type="InterPro" id="IPR015943">
    <property type="entry name" value="WD40/YVTN_repeat-like_dom_sf"/>
</dbReference>